<feature type="domain" description="S100/CaBP-9k-type calcium binding subdomain" evidence="3">
    <location>
        <begin position="120"/>
        <end position="162"/>
    </location>
</feature>
<evidence type="ECO:0000256" key="1">
    <source>
        <dbReference type="SAM" id="MobiDB-lite"/>
    </source>
</evidence>
<dbReference type="AlphaFoldDB" id="A0A673U085"/>
<reference evidence="4 5" key="1">
    <citation type="submission" date="2019-05" db="EMBL/GenBank/DDBJ databases">
        <title>A Chromosome-scale Meerkat (S. suricatta) Genome Assembly.</title>
        <authorList>
            <person name="Dudchenko O."/>
            <person name="Lieberman Aiden E."/>
            <person name="Tung J."/>
            <person name="Barreiro L.B."/>
            <person name="Clutton-Brock T.H."/>
        </authorList>
    </citation>
    <scope>NUCLEOTIDE SEQUENCE [LARGE SCALE GENOMIC DNA]</scope>
</reference>
<dbReference type="InterPro" id="IPR013787">
    <property type="entry name" value="S100_Ca-bd_sub"/>
</dbReference>
<dbReference type="GO" id="GO:0046914">
    <property type="term" value="F:transition metal ion binding"/>
    <property type="evidence" value="ECO:0007669"/>
    <property type="project" value="InterPro"/>
</dbReference>
<dbReference type="PANTHER" id="PTHR11639:SF59">
    <property type="entry name" value="PROTEIN S100-A2"/>
    <property type="match status" value="1"/>
</dbReference>
<evidence type="ECO:0000313" key="4">
    <source>
        <dbReference type="Ensembl" id="ENSSSUP00005014686.1"/>
    </source>
</evidence>
<protein>
    <recommendedName>
        <fullName evidence="3">S100/CaBP-9k-type calcium binding subdomain domain-containing protein</fullName>
    </recommendedName>
</protein>
<name>A0A673U085_SURSU</name>
<accession>A0A673U085</accession>
<feature type="signal peptide" evidence="2">
    <location>
        <begin position="1"/>
        <end position="20"/>
    </location>
</feature>
<evidence type="ECO:0000256" key="2">
    <source>
        <dbReference type="SAM" id="SignalP"/>
    </source>
</evidence>
<dbReference type="Proteomes" id="UP000472268">
    <property type="component" value="Chromosome 3"/>
</dbReference>
<feature type="region of interest" description="Disordered" evidence="1">
    <location>
        <begin position="187"/>
        <end position="243"/>
    </location>
</feature>
<dbReference type="SMART" id="SM01394">
    <property type="entry name" value="S_100"/>
    <property type="match status" value="1"/>
</dbReference>
<dbReference type="InterPro" id="IPR011992">
    <property type="entry name" value="EF-hand-dom_pair"/>
</dbReference>
<evidence type="ECO:0000313" key="5">
    <source>
        <dbReference type="Proteomes" id="UP000472268"/>
    </source>
</evidence>
<dbReference type="Gene3D" id="1.10.238.10">
    <property type="entry name" value="EF-hand"/>
    <property type="match status" value="1"/>
</dbReference>
<dbReference type="Pfam" id="PF01023">
    <property type="entry name" value="S_100"/>
    <property type="match status" value="1"/>
</dbReference>
<proteinExistence type="predicted"/>
<feature type="chain" id="PRO_5025395689" description="S100/CaBP-9k-type calcium binding subdomain domain-containing protein" evidence="2">
    <location>
        <begin position="21"/>
        <end position="243"/>
    </location>
</feature>
<feature type="compositionally biased region" description="Basic and acidic residues" evidence="1">
    <location>
        <begin position="201"/>
        <end position="213"/>
    </location>
</feature>
<dbReference type="GO" id="GO:0048306">
    <property type="term" value="F:calcium-dependent protein binding"/>
    <property type="evidence" value="ECO:0007669"/>
    <property type="project" value="TreeGrafter"/>
</dbReference>
<feature type="region of interest" description="Disordered" evidence="1">
    <location>
        <begin position="28"/>
        <end position="48"/>
    </location>
</feature>
<organism evidence="4 5">
    <name type="scientific">Suricata suricatta</name>
    <name type="common">Meerkat</name>
    <dbReference type="NCBI Taxonomy" id="37032"/>
    <lineage>
        <taxon>Eukaryota</taxon>
        <taxon>Metazoa</taxon>
        <taxon>Chordata</taxon>
        <taxon>Craniata</taxon>
        <taxon>Vertebrata</taxon>
        <taxon>Euteleostomi</taxon>
        <taxon>Mammalia</taxon>
        <taxon>Eutheria</taxon>
        <taxon>Laurasiatheria</taxon>
        <taxon>Carnivora</taxon>
        <taxon>Feliformia</taxon>
        <taxon>Herpestidae</taxon>
        <taxon>Suricata</taxon>
    </lineage>
</organism>
<gene>
    <name evidence="4" type="primary">S100A2</name>
</gene>
<evidence type="ECO:0000259" key="3">
    <source>
        <dbReference type="SMART" id="SM01394"/>
    </source>
</evidence>
<dbReference type="PANTHER" id="PTHR11639">
    <property type="entry name" value="S100 CALCIUM-BINDING PROTEIN"/>
    <property type="match status" value="1"/>
</dbReference>
<sequence length="243" mass="25572">MTACLGVLMRILSLFGFVFCFSKVLDSSKTRGQEPGSPARGLPGSLPGVTPEPSPLLLSISSALRVGPGLSLPLTPATASSPQDPSPQSILRGRALEKMTSQFCPCNAGAQDISTMSSPLEQALAVMVSTFHKYSGQEGDKFKLSKGEMKALLHQELPSFVGEKVDEDGLRKLMGDLDENSDQQVDFQDEDGHTSGAGVGCHREHLPEARRSLGEQAPALPGRAQGAAAEGVAHLDPNGAPRV</sequence>
<dbReference type="GO" id="GO:0005509">
    <property type="term" value="F:calcium ion binding"/>
    <property type="evidence" value="ECO:0007669"/>
    <property type="project" value="TreeGrafter"/>
</dbReference>
<dbReference type="InterPro" id="IPR034325">
    <property type="entry name" value="S-100_dom"/>
</dbReference>
<dbReference type="GO" id="GO:0043542">
    <property type="term" value="P:endothelial cell migration"/>
    <property type="evidence" value="ECO:0007669"/>
    <property type="project" value="TreeGrafter"/>
</dbReference>
<dbReference type="Ensembl" id="ENSSSUT00005016773.1">
    <property type="protein sequence ID" value="ENSSSUP00005014686.1"/>
    <property type="gene ID" value="ENSSSUG00005009422.1"/>
</dbReference>
<reference evidence="4" key="2">
    <citation type="submission" date="2025-08" db="UniProtKB">
        <authorList>
            <consortium name="Ensembl"/>
        </authorList>
    </citation>
    <scope>IDENTIFICATION</scope>
</reference>
<keyword evidence="5" id="KW-1185">Reference proteome</keyword>
<dbReference type="SUPFAM" id="SSF47473">
    <property type="entry name" value="EF-hand"/>
    <property type="match status" value="1"/>
</dbReference>
<reference evidence="4" key="3">
    <citation type="submission" date="2025-09" db="UniProtKB">
        <authorList>
            <consortium name="Ensembl"/>
        </authorList>
    </citation>
    <scope>IDENTIFICATION</scope>
</reference>
<dbReference type="CDD" id="cd00213">
    <property type="entry name" value="S-100"/>
    <property type="match status" value="1"/>
</dbReference>
<keyword evidence="2" id="KW-0732">Signal</keyword>